<protein>
    <recommendedName>
        <fullName evidence="3">Saccharopine dehydrogenase</fullName>
    </recommendedName>
</protein>
<evidence type="ECO:0008006" key="3">
    <source>
        <dbReference type="Google" id="ProtNLM"/>
    </source>
</evidence>
<evidence type="ECO:0000313" key="1">
    <source>
        <dbReference type="EMBL" id="UOQ70216.1"/>
    </source>
</evidence>
<evidence type="ECO:0000313" key="2">
    <source>
        <dbReference type="Proteomes" id="UP000831796"/>
    </source>
</evidence>
<proteinExistence type="predicted"/>
<reference evidence="1" key="1">
    <citation type="submission" date="2022-04" db="EMBL/GenBank/DDBJ databases">
        <title>Hymenobacter sp. isolated from the air.</title>
        <authorList>
            <person name="Won M."/>
            <person name="Lee C.-M."/>
            <person name="Woen H.-Y."/>
            <person name="Kwon S.-W."/>
        </authorList>
    </citation>
    <scope>NUCLEOTIDE SEQUENCE</scope>
    <source>
        <strain evidence="1">5116S-3</strain>
    </source>
</reference>
<dbReference type="Gene3D" id="3.40.50.720">
    <property type="entry name" value="NAD(P)-binding Rossmann-like Domain"/>
    <property type="match status" value="1"/>
</dbReference>
<gene>
    <name evidence="1" type="ORF">MUN79_15790</name>
</gene>
<sequence length="366" mass="39094">MTQHPVLLVGGSGTVGRWVARLLHDAHPEVPLLLGGRDLAKAQEAAAEIPSAEGIALNLAAEDLGLGQRLVSAVVVLFTDHQLATLRFAQAHGIPHLSISAGVFEMGPEVAAYMHQPRAAPVVLGTEWLVGATTVPTLEFARAFGRLHTITIGALLDEQDVSGPAAYADFERQTTIMPAALVRRDGAFVWQVGDEAKTAFRAVDGTEQKAATYSFYDVLGLATATGAPNVQFMLAFGVTSTRRQGGPMSTEILIDLAGEDHAGQPLRTRHAVVHPQGQMPLTGLGVALLLERLLGLDGQPAVPAGLYFPYQLLEPRTYLARLQQMGGQVLTLAGMPEQESPPHPPAPNPLMALVTWLPFRLTHQRP</sequence>
<keyword evidence="2" id="KW-1185">Reference proteome</keyword>
<accession>A0A8T9PXT4</accession>
<dbReference type="KEGG" id="hcu:MUN79_15790"/>
<organism evidence="1 2">
    <name type="scientific">Hymenobacter cellulosilyticus</name>
    <dbReference type="NCBI Taxonomy" id="2932248"/>
    <lineage>
        <taxon>Bacteria</taxon>
        <taxon>Pseudomonadati</taxon>
        <taxon>Bacteroidota</taxon>
        <taxon>Cytophagia</taxon>
        <taxon>Cytophagales</taxon>
        <taxon>Hymenobacteraceae</taxon>
        <taxon>Hymenobacter</taxon>
    </lineage>
</organism>
<dbReference type="InterPro" id="IPR036291">
    <property type="entry name" value="NAD(P)-bd_dom_sf"/>
</dbReference>
<dbReference type="EMBL" id="CP095046">
    <property type="protein sequence ID" value="UOQ70216.1"/>
    <property type="molecule type" value="Genomic_DNA"/>
</dbReference>
<dbReference type="Proteomes" id="UP000831796">
    <property type="component" value="Chromosome"/>
</dbReference>
<dbReference type="AlphaFoldDB" id="A0A8T9PXT4"/>
<dbReference type="SUPFAM" id="SSF51735">
    <property type="entry name" value="NAD(P)-binding Rossmann-fold domains"/>
    <property type="match status" value="1"/>
</dbReference>
<dbReference type="RefSeq" id="WP_244673640.1">
    <property type="nucleotide sequence ID" value="NZ_CP095046.1"/>
</dbReference>
<name>A0A8T9PXT4_9BACT</name>